<proteinExistence type="predicted"/>
<keyword evidence="3" id="KW-1185">Reference proteome</keyword>
<evidence type="ECO:0000313" key="2">
    <source>
        <dbReference type="EMBL" id="GIQ85422.1"/>
    </source>
</evidence>
<evidence type="ECO:0000256" key="1">
    <source>
        <dbReference type="SAM" id="MobiDB-lite"/>
    </source>
</evidence>
<reference evidence="2 3" key="1">
    <citation type="journal article" date="2018" name="PLoS ONE">
        <title>The draft genome of Kipferlia bialata reveals reductive genome evolution in fornicate parasites.</title>
        <authorList>
            <person name="Tanifuji G."/>
            <person name="Takabayashi S."/>
            <person name="Kume K."/>
            <person name="Takagi M."/>
            <person name="Nakayama T."/>
            <person name="Kamikawa R."/>
            <person name="Inagaki Y."/>
            <person name="Hashimoto T."/>
        </authorList>
    </citation>
    <scope>NUCLEOTIDE SEQUENCE [LARGE SCALE GENOMIC DNA]</scope>
    <source>
        <strain evidence="2">NY0173</strain>
    </source>
</reference>
<feature type="region of interest" description="Disordered" evidence="1">
    <location>
        <begin position="226"/>
        <end position="268"/>
    </location>
</feature>
<feature type="region of interest" description="Disordered" evidence="1">
    <location>
        <begin position="1"/>
        <end position="25"/>
    </location>
</feature>
<dbReference type="EMBL" id="BDIP01001932">
    <property type="protein sequence ID" value="GIQ85422.1"/>
    <property type="molecule type" value="Genomic_DNA"/>
</dbReference>
<dbReference type="AlphaFoldDB" id="A0A9K3GJR3"/>
<comment type="caution">
    <text evidence="2">The sequence shown here is derived from an EMBL/GenBank/DDBJ whole genome shotgun (WGS) entry which is preliminary data.</text>
</comment>
<evidence type="ECO:0000313" key="3">
    <source>
        <dbReference type="Proteomes" id="UP000265618"/>
    </source>
</evidence>
<sequence length="268" mass="30818">MDHGLIPPHSNLGPGLQHNDDDMEPPREIVDLCRGMRLEKEMSYAQIALVLKEKHNVEVSVSTVRRWCHATHQIQFKARKVTPHVKERLLQLRPQYATYRELAQALSQETGIALSTSTVSRLLSSMGQNARTRVPGTRPPPSHYGDGYSEHDAQYVASTPVSATSGHYIQCPPGYVPVFIASEHYRQAMNFLASLPSVKTRHDQMPMQQEDQVTLSEQMMMQHERERERHMDMEHERERERDMQMEREREVRERLGLDVDTGPLPGHP</sequence>
<feature type="region of interest" description="Disordered" evidence="1">
    <location>
        <begin position="126"/>
        <end position="150"/>
    </location>
</feature>
<accession>A0A9K3GJR3</accession>
<organism evidence="2 3">
    <name type="scientific">Kipferlia bialata</name>
    <dbReference type="NCBI Taxonomy" id="797122"/>
    <lineage>
        <taxon>Eukaryota</taxon>
        <taxon>Metamonada</taxon>
        <taxon>Carpediemonas-like organisms</taxon>
        <taxon>Kipferlia</taxon>
    </lineage>
</organism>
<name>A0A9K3GJR3_9EUKA</name>
<protein>
    <submittedName>
        <fullName evidence="2">Uncharacterized protein</fullName>
    </submittedName>
</protein>
<gene>
    <name evidence="2" type="ORF">KIPB_007084</name>
</gene>
<dbReference type="Proteomes" id="UP000265618">
    <property type="component" value="Unassembled WGS sequence"/>
</dbReference>
<feature type="compositionally biased region" description="Basic and acidic residues" evidence="1">
    <location>
        <begin position="226"/>
        <end position="257"/>
    </location>
</feature>